<feature type="region of interest" description="Disordered" evidence="9">
    <location>
        <begin position="1"/>
        <end position="50"/>
    </location>
</feature>
<sequence length="772" mass="84989">MDSKPSRIPQRSSFGKPSSLSPSSSISSSSSLSSTYSPLQTSGLYSGRGSVLSNDCYTRGTSVKLDSDYQGSRFHSTVRDHSIPESRHSSWKLSSPSSTLSSGSWADTSVGTRSKLGESERCQGSYYGLMNATQDSESKRPKLSYTSSSSYSRSSSASGIGSSYSGLNGISDSSWRYNPGSRSSYSTTELIRSRRELDKRADPSLSSFGEHSHRSSSLLSSPASSYLRDRVASSYAQGARPKESTFTSMRVNGSSVNDRLPSEYQSSLISRDSSRSSARSTSSFSFRDMDTPQRTMASEARNTRARSCALYVPKPERNASSSTPPPPPPPPPQRQLSESGDSEGRLTTRQLLSRLASSMSTTFFSRRSSQDSSSSSSSSRSFEAPLEDYVPRGESSSQSSDSRNSSPDGSERRASDSSQVFPFLRRRRQGLSLVVETHSSDSYPETSRSTGSESRSSSSWLSSSFRNRCTPLFSRRRREGRDESARMAAESDETQGSTLYPLRRYSFETAGEQERESQGAAAATPASPASNTPSQDVSQAQRNPTPNSLFRLGMPPSHDSTLPDDAIFTVDIMAAGRSEPDGQSQENDKPAPSRDPEKLKKIQESLLLESSDEEEGDLCRICQMGEGSPSNPLIEPCKCTGSLQYVHQECMKKWLQSKINSGSNLEAITTCELCKQELHLHIENFDIDELYRTRSNERAEYEFISCGLYLVVLLHLCEQRFSDMLGAASEASAHAGVLMRNLKKKLKMTVDHRLILRMRKMHIKFESIDRTV</sequence>
<dbReference type="PANTHER" id="PTHR14471">
    <property type="entry name" value="MARCH7/10 E3 UBIQUITIN PROTEIN LIGASE FAMILY MEMBER"/>
    <property type="match status" value="1"/>
</dbReference>
<feature type="region of interest" description="Disordered" evidence="9">
    <location>
        <begin position="359"/>
        <end position="423"/>
    </location>
</feature>
<feature type="compositionally biased region" description="Polar residues" evidence="9">
    <location>
        <begin position="334"/>
        <end position="345"/>
    </location>
</feature>
<evidence type="ECO:0000313" key="12">
    <source>
        <dbReference type="Proteomes" id="UP001230051"/>
    </source>
</evidence>
<feature type="region of interest" description="Disordered" evidence="9">
    <location>
        <begin position="435"/>
        <end position="564"/>
    </location>
</feature>
<dbReference type="PANTHER" id="PTHR14471:SF1">
    <property type="entry name" value="E3 UBIQUITIN-PROTEIN LIGASE MARCHF7"/>
    <property type="match status" value="1"/>
</dbReference>
<dbReference type="Proteomes" id="UP001230051">
    <property type="component" value="Unassembled WGS sequence"/>
</dbReference>
<feature type="compositionally biased region" description="Low complexity" evidence="9">
    <location>
        <begin position="447"/>
        <end position="468"/>
    </location>
</feature>
<evidence type="ECO:0000256" key="5">
    <source>
        <dbReference type="ARBA" id="ARBA00022723"/>
    </source>
</evidence>
<feature type="compositionally biased region" description="Basic and acidic residues" evidence="9">
    <location>
        <begin position="586"/>
        <end position="598"/>
    </location>
</feature>
<dbReference type="AlphaFoldDB" id="A0AAD8DAE8"/>
<feature type="domain" description="RING-CH-type" evidence="10">
    <location>
        <begin position="611"/>
        <end position="681"/>
    </location>
</feature>
<accession>A0AAD8DAE8</accession>
<evidence type="ECO:0000256" key="2">
    <source>
        <dbReference type="ARBA" id="ARBA00004906"/>
    </source>
</evidence>
<evidence type="ECO:0000256" key="7">
    <source>
        <dbReference type="ARBA" id="ARBA00022786"/>
    </source>
</evidence>
<feature type="compositionally biased region" description="Low complexity" evidence="9">
    <location>
        <begin position="266"/>
        <end position="286"/>
    </location>
</feature>
<feature type="compositionally biased region" description="Low complexity" evidence="9">
    <location>
        <begin position="12"/>
        <end position="39"/>
    </location>
</feature>
<evidence type="ECO:0000313" key="11">
    <source>
        <dbReference type="EMBL" id="KAK1165725.1"/>
    </source>
</evidence>
<proteinExistence type="predicted"/>
<feature type="compositionally biased region" description="Low complexity" evidence="9">
    <location>
        <begin position="520"/>
        <end position="534"/>
    </location>
</feature>
<keyword evidence="12" id="KW-1185">Reference proteome</keyword>
<comment type="pathway">
    <text evidence="2">Protein modification; protein ubiquitination.</text>
</comment>
<feature type="compositionally biased region" description="Low complexity" evidence="9">
    <location>
        <begin position="204"/>
        <end position="223"/>
    </location>
</feature>
<feature type="compositionally biased region" description="Basic and acidic residues" evidence="9">
    <location>
        <begin position="77"/>
        <end position="88"/>
    </location>
</feature>
<name>A0AAD8DAE8_ACIOX</name>
<evidence type="ECO:0000256" key="9">
    <source>
        <dbReference type="SAM" id="MobiDB-lite"/>
    </source>
</evidence>
<feature type="region of interest" description="Disordered" evidence="9">
    <location>
        <begin position="132"/>
        <end position="162"/>
    </location>
</feature>
<evidence type="ECO:0000256" key="1">
    <source>
        <dbReference type="ARBA" id="ARBA00000900"/>
    </source>
</evidence>
<comment type="caution">
    <text evidence="11">The sequence shown here is derived from an EMBL/GenBank/DDBJ whole genome shotgun (WGS) entry which is preliminary data.</text>
</comment>
<keyword evidence="6" id="KW-0863">Zinc-finger</keyword>
<organism evidence="11 12">
    <name type="scientific">Acipenser oxyrinchus oxyrinchus</name>
    <dbReference type="NCBI Taxonomy" id="40147"/>
    <lineage>
        <taxon>Eukaryota</taxon>
        <taxon>Metazoa</taxon>
        <taxon>Chordata</taxon>
        <taxon>Craniata</taxon>
        <taxon>Vertebrata</taxon>
        <taxon>Euteleostomi</taxon>
        <taxon>Actinopterygii</taxon>
        <taxon>Chondrostei</taxon>
        <taxon>Acipenseriformes</taxon>
        <taxon>Acipenseridae</taxon>
        <taxon>Acipenser</taxon>
    </lineage>
</organism>
<feature type="compositionally biased region" description="Pro residues" evidence="9">
    <location>
        <begin position="323"/>
        <end position="333"/>
    </location>
</feature>
<feature type="region of interest" description="Disordered" evidence="9">
    <location>
        <begin position="202"/>
        <end position="223"/>
    </location>
</feature>
<feature type="compositionally biased region" description="Polar residues" evidence="9">
    <location>
        <begin position="244"/>
        <end position="257"/>
    </location>
</feature>
<feature type="region of interest" description="Disordered" evidence="9">
    <location>
        <begin position="67"/>
        <end position="117"/>
    </location>
</feature>
<dbReference type="EMBL" id="JAGXEW010000012">
    <property type="protein sequence ID" value="KAK1165725.1"/>
    <property type="molecule type" value="Genomic_DNA"/>
</dbReference>
<feature type="region of interest" description="Disordered" evidence="9">
    <location>
        <begin position="576"/>
        <end position="598"/>
    </location>
</feature>
<evidence type="ECO:0000256" key="4">
    <source>
        <dbReference type="ARBA" id="ARBA00022679"/>
    </source>
</evidence>
<dbReference type="InterPro" id="IPR011016">
    <property type="entry name" value="Znf_RING-CH"/>
</dbReference>
<dbReference type="GO" id="GO:0061630">
    <property type="term" value="F:ubiquitin protein ligase activity"/>
    <property type="evidence" value="ECO:0007669"/>
    <property type="project" value="UniProtKB-EC"/>
</dbReference>
<dbReference type="EC" id="2.3.2.27" evidence="3"/>
<keyword evidence="5" id="KW-0479">Metal-binding</keyword>
<evidence type="ECO:0000256" key="3">
    <source>
        <dbReference type="ARBA" id="ARBA00012483"/>
    </source>
</evidence>
<dbReference type="SUPFAM" id="SSF57850">
    <property type="entry name" value="RING/U-box"/>
    <property type="match status" value="1"/>
</dbReference>
<feature type="compositionally biased region" description="Polar residues" evidence="9">
    <location>
        <begin position="535"/>
        <end position="548"/>
    </location>
</feature>
<feature type="compositionally biased region" description="Low complexity" evidence="9">
    <location>
        <begin position="91"/>
        <end position="104"/>
    </location>
</feature>
<dbReference type="InterPro" id="IPR052297">
    <property type="entry name" value="RING-CH-type_E3_ubiq-ligase"/>
</dbReference>
<feature type="compositionally biased region" description="Low complexity" evidence="9">
    <location>
        <begin position="144"/>
        <end position="162"/>
    </location>
</feature>
<feature type="compositionally biased region" description="Low complexity" evidence="9">
    <location>
        <begin position="392"/>
        <end position="408"/>
    </location>
</feature>
<comment type="catalytic activity">
    <reaction evidence="1">
        <text>S-ubiquitinyl-[E2 ubiquitin-conjugating enzyme]-L-cysteine + [acceptor protein]-L-lysine = [E2 ubiquitin-conjugating enzyme]-L-cysteine + N(6)-ubiquitinyl-[acceptor protein]-L-lysine.</text>
        <dbReference type="EC" id="2.3.2.27"/>
    </reaction>
</comment>
<keyword evidence="4" id="KW-0808">Transferase</keyword>
<dbReference type="PROSITE" id="PS51292">
    <property type="entry name" value="ZF_RING_CH"/>
    <property type="match status" value="1"/>
</dbReference>
<dbReference type="Gene3D" id="3.30.40.10">
    <property type="entry name" value="Zinc/RING finger domain, C3HC4 (zinc finger)"/>
    <property type="match status" value="1"/>
</dbReference>
<dbReference type="CDD" id="cd16812">
    <property type="entry name" value="RING_CH-C4HC3_MARCH7"/>
    <property type="match status" value="1"/>
</dbReference>
<dbReference type="SMART" id="SM00744">
    <property type="entry name" value="RINGv"/>
    <property type="match status" value="1"/>
</dbReference>
<keyword evidence="7" id="KW-0833">Ubl conjugation pathway</keyword>
<evidence type="ECO:0000256" key="6">
    <source>
        <dbReference type="ARBA" id="ARBA00022771"/>
    </source>
</evidence>
<evidence type="ECO:0000256" key="8">
    <source>
        <dbReference type="ARBA" id="ARBA00022833"/>
    </source>
</evidence>
<dbReference type="Pfam" id="PF12906">
    <property type="entry name" value="RINGv"/>
    <property type="match status" value="1"/>
</dbReference>
<dbReference type="GO" id="GO:0008270">
    <property type="term" value="F:zinc ion binding"/>
    <property type="evidence" value="ECO:0007669"/>
    <property type="project" value="UniProtKB-KW"/>
</dbReference>
<dbReference type="InterPro" id="IPR013083">
    <property type="entry name" value="Znf_RING/FYVE/PHD"/>
</dbReference>
<keyword evidence="8" id="KW-0862">Zinc</keyword>
<feature type="compositionally biased region" description="Low complexity" evidence="9">
    <location>
        <begin position="359"/>
        <end position="382"/>
    </location>
</feature>
<evidence type="ECO:0000259" key="10">
    <source>
        <dbReference type="PROSITE" id="PS51292"/>
    </source>
</evidence>
<gene>
    <name evidence="11" type="primary">Marchf7</name>
    <name evidence="11" type="ORF">AOXY_G14331</name>
</gene>
<protein>
    <recommendedName>
        <fullName evidence="3">RING-type E3 ubiquitin transferase</fullName>
        <ecNumber evidence="3">2.3.2.27</ecNumber>
    </recommendedName>
</protein>
<reference evidence="11" key="1">
    <citation type="submission" date="2022-02" db="EMBL/GenBank/DDBJ databases">
        <title>Atlantic sturgeon de novo genome assembly.</title>
        <authorList>
            <person name="Stock M."/>
            <person name="Klopp C."/>
            <person name="Guiguen Y."/>
            <person name="Cabau C."/>
            <person name="Parinello H."/>
            <person name="Santidrian Yebra-Pimentel E."/>
            <person name="Kuhl H."/>
            <person name="Dirks R.P."/>
            <person name="Guessner J."/>
            <person name="Wuertz S."/>
            <person name="Du K."/>
            <person name="Schartl M."/>
        </authorList>
    </citation>
    <scope>NUCLEOTIDE SEQUENCE</scope>
    <source>
        <strain evidence="11">STURGEONOMICS-FGT-2020</strain>
        <tissue evidence="11">Whole blood</tissue>
    </source>
</reference>
<feature type="region of interest" description="Disordered" evidence="9">
    <location>
        <begin position="235"/>
        <end position="345"/>
    </location>
</feature>